<dbReference type="GO" id="GO:0003955">
    <property type="term" value="F:NAD(P)H dehydrogenase (quinone) activity"/>
    <property type="evidence" value="ECO:0007669"/>
    <property type="project" value="TreeGrafter"/>
</dbReference>
<gene>
    <name evidence="5" type="ORF">SAMN05192551_11077</name>
</gene>
<dbReference type="STRING" id="69895.SAMN05192551_11077"/>
<dbReference type="SUPFAM" id="SSF52218">
    <property type="entry name" value="Flavoproteins"/>
    <property type="match status" value="1"/>
</dbReference>
<name>A0A1I3GWQ5_9FIRM</name>
<evidence type="ECO:0000256" key="1">
    <source>
        <dbReference type="ARBA" id="ARBA00006252"/>
    </source>
</evidence>
<dbReference type="GO" id="GO:0005829">
    <property type="term" value="C:cytosol"/>
    <property type="evidence" value="ECO:0007669"/>
    <property type="project" value="TreeGrafter"/>
</dbReference>
<keyword evidence="2" id="KW-0560">Oxidoreductase</keyword>
<sequence length="285" mass="32491">MKRNILLMIILVLTFSVNVACRNSEATDVAVEAHNEEEVDTVTASSEQVDGVTTASVVAENHRNIYEPKGFTDSDQRKALFVVGDPRKYSVQYDMTYTAMKHFEEKGIEVELRDLYDMDWNPVLSAEEFYYQKDGKGTVPEDVKMEQDLVTQADYIIFSYPNWHDTPNVMVKGYMERVFASQFAYTNEGPKGLLAGKGMYTISNCGFLGGGRGFVGDGVGINDDLWDEYMEAFRVFDEDTAGWWGMENLGRFMNDRTPANDDENYETEIMELRNTLTNHLDTTFF</sequence>
<keyword evidence="6" id="KW-1185">Reference proteome</keyword>
<comment type="similarity">
    <text evidence="1">Belongs to the NAD(P)H dehydrogenase (quinone) family.</text>
</comment>
<dbReference type="Proteomes" id="UP000199287">
    <property type="component" value="Unassembled WGS sequence"/>
</dbReference>
<dbReference type="PANTHER" id="PTHR10204:SF34">
    <property type="entry name" value="NAD(P)H DEHYDROGENASE [QUINONE] 1 ISOFORM 1"/>
    <property type="match status" value="1"/>
</dbReference>
<proteinExistence type="inferred from homology"/>
<dbReference type="AlphaFoldDB" id="A0A1I3GWQ5"/>
<dbReference type="InterPro" id="IPR051545">
    <property type="entry name" value="NAD(P)H_dehydrogenase_qn"/>
</dbReference>
<dbReference type="RefSeq" id="WP_207646667.1">
    <property type="nucleotide sequence ID" value="NZ_FOQA01000010.1"/>
</dbReference>
<evidence type="ECO:0000256" key="3">
    <source>
        <dbReference type="SAM" id="SignalP"/>
    </source>
</evidence>
<organism evidence="5 6">
    <name type="scientific">Tindallia magadiensis</name>
    <dbReference type="NCBI Taxonomy" id="69895"/>
    <lineage>
        <taxon>Bacteria</taxon>
        <taxon>Bacillati</taxon>
        <taxon>Bacillota</taxon>
        <taxon>Clostridia</taxon>
        <taxon>Peptostreptococcales</taxon>
        <taxon>Tindalliaceae</taxon>
        <taxon>Tindallia</taxon>
    </lineage>
</organism>
<dbReference type="EMBL" id="FOQA01000010">
    <property type="protein sequence ID" value="SFI27829.1"/>
    <property type="molecule type" value="Genomic_DNA"/>
</dbReference>
<evidence type="ECO:0000313" key="5">
    <source>
        <dbReference type="EMBL" id="SFI27829.1"/>
    </source>
</evidence>
<keyword evidence="3" id="KW-0732">Signal</keyword>
<feature type="chain" id="PRO_5038381862" evidence="3">
    <location>
        <begin position="20"/>
        <end position="285"/>
    </location>
</feature>
<accession>A0A1I3GWQ5</accession>
<feature type="domain" description="Flavodoxin-like fold" evidence="4">
    <location>
        <begin position="78"/>
        <end position="256"/>
    </location>
</feature>
<evidence type="ECO:0000259" key="4">
    <source>
        <dbReference type="Pfam" id="PF02525"/>
    </source>
</evidence>
<evidence type="ECO:0000313" key="6">
    <source>
        <dbReference type="Proteomes" id="UP000199287"/>
    </source>
</evidence>
<feature type="signal peptide" evidence="3">
    <location>
        <begin position="1"/>
        <end position="19"/>
    </location>
</feature>
<dbReference type="InterPro" id="IPR029039">
    <property type="entry name" value="Flavoprotein-like_sf"/>
</dbReference>
<dbReference type="Gene3D" id="3.40.50.360">
    <property type="match status" value="1"/>
</dbReference>
<dbReference type="PANTHER" id="PTHR10204">
    <property type="entry name" value="NAD P H OXIDOREDUCTASE-RELATED"/>
    <property type="match status" value="1"/>
</dbReference>
<protein>
    <submittedName>
        <fullName evidence="5">Flavodoxin-like fold</fullName>
    </submittedName>
</protein>
<evidence type="ECO:0000256" key="2">
    <source>
        <dbReference type="ARBA" id="ARBA00023002"/>
    </source>
</evidence>
<reference evidence="6" key="1">
    <citation type="submission" date="2016-10" db="EMBL/GenBank/DDBJ databases">
        <authorList>
            <person name="Varghese N."/>
            <person name="Submissions S."/>
        </authorList>
    </citation>
    <scope>NUCLEOTIDE SEQUENCE [LARGE SCALE GENOMIC DNA]</scope>
    <source>
        <strain evidence="6">Z-7934</strain>
    </source>
</reference>
<dbReference type="InterPro" id="IPR003680">
    <property type="entry name" value="Flavodoxin_fold"/>
</dbReference>
<dbReference type="Pfam" id="PF02525">
    <property type="entry name" value="Flavodoxin_2"/>
    <property type="match status" value="1"/>
</dbReference>